<feature type="signal peptide" evidence="1">
    <location>
        <begin position="1"/>
        <end position="23"/>
    </location>
</feature>
<sequence length="106" mass="12036">MCSPRTLAHSTRVLLLMGWRACAHKGIEPENWTHSNSLWLMRRYLPNQIGQQRVSVIKCLPAHLVAGEAEDGSVECQSLYQVQLWPFTLKETVSEKSYSALNGHML</sequence>
<dbReference type="AlphaFoldDB" id="A0AAD7EA63"/>
<proteinExistence type="predicted"/>
<keyword evidence="3" id="KW-1185">Reference proteome</keyword>
<comment type="caution">
    <text evidence="2">The sequence shown here is derived from an EMBL/GenBank/DDBJ whole genome shotgun (WGS) entry which is preliminary data.</text>
</comment>
<organism evidence="2 3">
    <name type="scientific">Mycena albidolilacea</name>
    <dbReference type="NCBI Taxonomy" id="1033008"/>
    <lineage>
        <taxon>Eukaryota</taxon>
        <taxon>Fungi</taxon>
        <taxon>Dikarya</taxon>
        <taxon>Basidiomycota</taxon>
        <taxon>Agaricomycotina</taxon>
        <taxon>Agaricomycetes</taxon>
        <taxon>Agaricomycetidae</taxon>
        <taxon>Agaricales</taxon>
        <taxon>Marasmiineae</taxon>
        <taxon>Mycenaceae</taxon>
        <taxon>Mycena</taxon>
    </lineage>
</organism>
<name>A0AAD7EA63_9AGAR</name>
<evidence type="ECO:0000313" key="3">
    <source>
        <dbReference type="Proteomes" id="UP001218218"/>
    </source>
</evidence>
<accession>A0AAD7EA63</accession>
<reference evidence="2" key="1">
    <citation type="submission" date="2023-03" db="EMBL/GenBank/DDBJ databases">
        <title>Massive genome expansion in bonnet fungi (Mycena s.s.) driven by repeated elements and novel gene families across ecological guilds.</title>
        <authorList>
            <consortium name="Lawrence Berkeley National Laboratory"/>
            <person name="Harder C.B."/>
            <person name="Miyauchi S."/>
            <person name="Viragh M."/>
            <person name="Kuo A."/>
            <person name="Thoen E."/>
            <person name="Andreopoulos B."/>
            <person name="Lu D."/>
            <person name="Skrede I."/>
            <person name="Drula E."/>
            <person name="Henrissat B."/>
            <person name="Morin E."/>
            <person name="Kohler A."/>
            <person name="Barry K."/>
            <person name="LaButti K."/>
            <person name="Morin E."/>
            <person name="Salamov A."/>
            <person name="Lipzen A."/>
            <person name="Mereny Z."/>
            <person name="Hegedus B."/>
            <person name="Baldrian P."/>
            <person name="Stursova M."/>
            <person name="Weitz H."/>
            <person name="Taylor A."/>
            <person name="Grigoriev I.V."/>
            <person name="Nagy L.G."/>
            <person name="Martin F."/>
            <person name="Kauserud H."/>
        </authorList>
    </citation>
    <scope>NUCLEOTIDE SEQUENCE</scope>
    <source>
        <strain evidence="2">CBHHK002</strain>
    </source>
</reference>
<evidence type="ECO:0008006" key="4">
    <source>
        <dbReference type="Google" id="ProtNLM"/>
    </source>
</evidence>
<keyword evidence="1" id="KW-0732">Signal</keyword>
<dbReference type="EMBL" id="JARIHO010000091">
    <property type="protein sequence ID" value="KAJ7306855.1"/>
    <property type="molecule type" value="Genomic_DNA"/>
</dbReference>
<evidence type="ECO:0000256" key="1">
    <source>
        <dbReference type="SAM" id="SignalP"/>
    </source>
</evidence>
<protein>
    <recommendedName>
        <fullName evidence="4">Secreted protein</fullName>
    </recommendedName>
</protein>
<gene>
    <name evidence="2" type="ORF">DFH08DRAFT_901949</name>
</gene>
<dbReference type="Proteomes" id="UP001218218">
    <property type="component" value="Unassembled WGS sequence"/>
</dbReference>
<feature type="chain" id="PRO_5042197533" description="Secreted protein" evidence="1">
    <location>
        <begin position="24"/>
        <end position="106"/>
    </location>
</feature>
<evidence type="ECO:0000313" key="2">
    <source>
        <dbReference type="EMBL" id="KAJ7306855.1"/>
    </source>
</evidence>